<evidence type="ECO:0000313" key="1">
    <source>
        <dbReference type="EMBL" id="GIH11637.1"/>
    </source>
</evidence>
<keyword evidence="2" id="KW-1185">Reference proteome</keyword>
<evidence type="ECO:0000313" key="2">
    <source>
        <dbReference type="Proteomes" id="UP000612899"/>
    </source>
</evidence>
<dbReference type="RefSeq" id="WP_203915362.1">
    <property type="nucleotide sequence ID" value="NZ_BONY01000150.1"/>
</dbReference>
<dbReference type="Proteomes" id="UP000612899">
    <property type="component" value="Unassembled WGS sequence"/>
</dbReference>
<reference evidence="1" key="1">
    <citation type="submission" date="2021-01" db="EMBL/GenBank/DDBJ databases">
        <title>Whole genome shotgun sequence of Rhizocola hellebori NBRC 109834.</title>
        <authorList>
            <person name="Komaki H."/>
            <person name="Tamura T."/>
        </authorList>
    </citation>
    <scope>NUCLEOTIDE SEQUENCE</scope>
    <source>
        <strain evidence="1">NBRC 109834</strain>
    </source>
</reference>
<dbReference type="AlphaFoldDB" id="A0A8J3VMG2"/>
<organism evidence="1 2">
    <name type="scientific">Rhizocola hellebori</name>
    <dbReference type="NCBI Taxonomy" id="1392758"/>
    <lineage>
        <taxon>Bacteria</taxon>
        <taxon>Bacillati</taxon>
        <taxon>Actinomycetota</taxon>
        <taxon>Actinomycetes</taxon>
        <taxon>Micromonosporales</taxon>
        <taxon>Micromonosporaceae</taxon>
        <taxon>Rhizocola</taxon>
    </lineage>
</organism>
<gene>
    <name evidence="1" type="ORF">Rhe02_97040</name>
</gene>
<proteinExistence type="predicted"/>
<sequence length="110" mass="12058">MGTPFLPDWLPDWDGAEELVGTRDPSAFVADAQRVVDAIFTDDDTGLDALDEEAEASLVPVIETLSQLIEDEADVLRIVVASRLVRRTAAPHLSVLPIDLRQAIECLPDY</sequence>
<name>A0A8J3VMG2_9ACTN</name>
<comment type="caution">
    <text evidence="1">The sequence shown here is derived from an EMBL/GenBank/DDBJ whole genome shotgun (WGS) entry which is preliminary data.</text>
</comment>
<protein>
    <submittedName>
        <fullName evidence="1">Uncharacterized protein</fullName>
    </submittedName>
</protein>
<accession>A0A8J3VMG2</accession>
<dbReference type="EMBL" id="BONY01000150">
    <property type="protein sequence ID" value="GIH11637.1"/>
    <property type="molecule type" value="Genomic_DNA"/>
</dbReference>